<name>A0A2T0TKD3_9PSEU</name>
<gene>
    <name evidence="9" type="ORF">CLV43_101406</name>
</gene>
<proteinExistence type="inferred from homology"/>
<evidence type="ECO:0000313" key="9">
    <source>
        <dbReference type="EMBL" id="PRY46136.1"/>
    </source>
</evidence>
<dbReference type="PANTHER" id="PTHR42709">
    <property type="entry name" value="ALKALINE PHOSPHATASE LIKE PROTEIN"/>
    <property type="match status" value="1"/>
</dbReference>
<sequence>MLKFHRGFPRPWRPGRAVAVGMLKVSRLGRRFHGTGVARFMDAATASLLVLFLVAVVPLAPTEAVLIGYGVLAASGELPLVWVIVVAAVGCTLADFVNFGIGRGLGMRALRRFNRSSGSRAVVSWTAGQLADRGESILVAIRFVPGGGIIGALLAGSLRWPRRRFLPVAVVGATLWSAYAALLGYVGGQVVTEPVLAMLISLGVALLVSVPAGMLVRATQRRVVEAAAATPTPMAA</sequence>
<dbReference type="PANTHER" id="PTHR42709:SF6">
    <property type="entry name" value="UNDECAPRENYL PHOSPHATE TRANSPORTER A"/>
    <property type="match status" value="1"/>
</dbReference>
<comment type="similarity">
    <text evidence="2">Belongs to the DedA family.</text>
</comment>
<feature type="domain" description="VTT" evidence="8">
    <location>
        <begin position="61"/>
        <end position="185"/>
    </location>
</feature>
<keyword evidence="5 7" id="KW-1133">Transmembrane helix</keyword>
<keyword evidence="3" id="KW-1003">Cell membrane</keyword>
<keyword evidence="10" id="KW-1185">Reference proteome</keyword>
<protein>
    <submittedName>
        <fullName evidence="9">Membrane protein DedA with SNARE-associated domain</fullName>
    </submittedName>
</protein>
<accession>A0A2T0TKD3</accession>
<feature type="transmembrane region" description="Helical" evidence="7">
    <location>
        <begin position="165"/>
        <end position="188"/>
    </location>
</feature>
<dbReference type="AlphaFoldDB" id="A0A2T0TKD3"/>
<dbReference type="InterPro" id="IPR051311">
    <property type="entry name" value="DedA_domain"/>
</dbReference>
<feature type="transmembrane region" description="Helical" evidence="7">
    <location>
        <begin position="194"/>
        <end position="216"/>
    </location>
</feature>
<reference evidence="9 10" key="1">
    <citation type="submission" date="2018-03" db="EMBL/GenBank/DDBJ databases">
        <title>Genomic Encyclopedia of Archaeal and Bacterial Type Strains, Phase II (KMG-II): from individual species to whole genera.</title>
        <authorList>
            <person name="Goeker M."/>
        </authorList>
    </citation>
    <scope>NUCLEOTIDE SEQUENCE [LARGE SCALE GENOMIC DNA]</scope>
    <source>
        <strain evidence="9 10">DSM 44720</strain>
    </source>
</reference>
<comment type="subcellular location">
    <subcellularLocation>
        <location evidence="1">Cell membrane</location>
        <topology evidence="1">Multi-pass membrane protein</topology>
    </subcellularLocation>
</comment>
<evidence type="ECO:0000256" key="4">
    <source>
        <dbReference type="ARBA" id="ARBA00022692"/>
    </source>
</evidence>
<keyword evidence="6 7" id="KW-0472">Membrane</keyword>
<evidence type="ECO:0000256" key="6">
    <source>
        <dbReference type="ARBA" id="ARBA00023136"/>
    </source>
</evidence>
<evidence type="ECO:0000313" key="10">
    <source>
        <dbReference type="Proteomes" id="UP000239494"/>
    </source>
</evidence>
<dbReference type="GO" id="GO:0005886">
    <property type="term" value="C:plasma membrane"/>
    <property type="evidence" value="ECO:0007669"/>
    <property type="project" value="UniProtKB-SubCell"/>
</dbReference>
<evidence type="ECO:0000256" key="7">
    <source>
        <dbReference type="SAM" id="Phobius"/>
    </source>
</evidence>
<comment type="caution">
    <text evidence="9">The sequence shown here is derived from an EMBL/GenBank/DDBJ whole genome shotgun (WGS) entry which is preliminary data.</text>
</comment>
<dbReference type="InterPro" id="IPR032816">
    <property type="entry name" value="VTT_dom"/>
</dbReference>
<evidence type="ECO:0000256" key="2">
    <source>
        <dbReference type="ARBA" id="ARBA00010792"/>
    </source>
</evidence>
<dbReference type="Proteomes" id="UP000239494">
    <property type="component" value="Unassembled WGS sequence"/>
</dbReference>
<feature type="transmembrane region" description="Helical" evidence="7">
    <location>
        <begin position="80"/>
        <end position="101"/>
    </location>
</feature>
<organism evidence="9 10">
    <name type="scientific">Umezawaea tangerina</name>
    <dbReference type="NCBI Taxonomy" id="84725"/>
    <lineage>
        <taxon>Bacteria</taxon>
        <taxon>Bacillati</taxon>
        <taxon>Actinomycetota</taxon>
        <taxon>Actinomycetes</taxon>
        <taxon>Pseudonocardiales</taxon>
        <taxon>Pseudonocardiaceae</taxon>
        <taxon>Umezawaea</taxon>
    </lineage>
</organism>
<evidence type="ECO:0000256" key="3">
    <source>
        <dbReference type="ARBA" id="ARBA00022475"/>
    </source>
</evidence>
<evidence type="ECO:0000259" key="8">
    <source>
        <dbReference type="Pfam" id="PF09335"/>
    </source>
</evidence>
<dbReference type="EMBL" id="PVTF01000001">
    <property type="protein sequence ID" value="PRY46136.1"/>
    <property type="molecule type" value="Genomic_DNA"/>
</dbReference>
<dbReference type="Pfam" id="PF09335">
    <property type="entry name" value="VTT_dom"/>
    <property type="match status" value="1"/>
</dbReference>
<evidence type="ECO:0000256" key="1">
    <source>
        <dbReference type="ARBA" id="ARBA00004651"/>
    </source>
</evidence>
<keyword evidence="4 7" id="KW-0812">Transmembrane</keyword>
<feature type="transmembrane region" description="Helical" evidence="7">
    <location>
        <begin position="40"/>
        <end position="60"/>
    </location>
</feature>
<evidence type="ECO:0000256" key="5">
    <source>
        <dbReference type="ARBA" id="ARBA00022989"/>
    </source>
</evidence>